<dbReference type="RefSeq" id="WP_184046624.1">
    <property type="nucleotide sequence ID" value="NZ_JACIGK010000025.1"/>
</dbReference>
<dbReference type="InterPro" id="IPR001789">
    <property type="entry name" value="Sig_transdc_resp-reg_receiver"/>
</dbReference>
<evidence type="ECO:0000256" key="2">
    <source>
        <dbReference type="PROSITE-ProRule" id="PRU00169"/>
    </source>
</evidence>
<dbReference type="Gene3D" id="3.40.50.2300">
    <property type="match status" value="1"/>
</dbReference>
<dbReference type="InterPro" id="IPR050595">
    <property type="entry name" value="Bact_response_regulator"/>
</dbReference>
<dbReference type="SMART" id="SM00448">
    <property type="entry name" value="REC"/>
    <property type="match status" value="1"/>
</dbReference>
<keyword evidence="5" id="KW-1185">Reference proteome</keyword>
<evidence type="ECO:0000313" key="5">
    <source>
        <dbReference type="Proteomes" id="UP000554286"/>
    </source>
</evidence>
<comment type="caution">
    <text evidence="4">The sequence shown here is derived from an EMBL/GenBank/DDBJ whole genome shotgun (WGS) entry which is preliminary data.</text>
</comment>
<feature type="domain" description="Response regulatory" evidence="3">
    <location>
        <begin position="11"/>
        <end position="131"/>
    </location>
</feature>
<dbReference type="EMBL" id="JACIGK010000025">
    <property type="protein sequence ID" value="MBB4267331.1"/>
    <property type="molecule type" value="Genomic_DNA"/>
</dbReference>
<gene>
    <name evidence="4" type="ORF">GGD89_002972</name>
</gene>
<dbReference type="Proteomes" id="UP000554286">
    <property type="component" value="Unassembled WGS sequence"/>
</dbReference>
<dbReference type="PANTHER" id="PTHR44591:SF3">
    <property type="entry name" value="RESPONSE REGULATORY DOMAIN-CONTAINING PROTEIN"/>
    <property type="match status" value="1"/>
</dbReference>
<sequence>MSVSKEDGLSRVLLVEDDRDVRAIAELALVDLGGFEVLTCATGAEALRKVDGFQPDILLLDLALPDMDGLDLAEALVQPDALQVVSPPPVVFLTARPERAEQAAETQPGIIGVLAKPFDPMTLAGALQSLWLTWKRDQGRRSRG</sequence>
<dbReference type="PANTHER" id="PTHR44591">
    <property type="entry name" value="STRESS RESPONSE REGULATOR PROTEIN 1"/>
    <property type="match status" value="1"/>
</dbReference>
<evidence type="ECO:0000259" key="3">
    <source>
        <dbReference type="PROSITE" id="PS50110"/>
    </source>
</evidence>
<dbReference type="GO" id="GO:0000160">
    <property type="term" value="P:phosphorelay signal transduction system"/>
    <property type="evidence" value="ECO:0007669"/>
    <property type="project" value="InterPro"/>
</dbReference>
<evidence type="ECO:0000256" key="1">
    <source>
        <dbReference type="ARBA" id="ARBA00022553"/>
    </source>
</evidence>
<reference evidence="4 5" key="1">
    <citation type="submission" date="2020-08" db="EMBL/GenBank/DDBJ databases">
        <title>Genome sequencing of Purple Non-Sulfur Bacteria from various extreme environments.</title>
        <authorList>
            <person name="Mayer M."/>
        </authorList>
    </citation>
    <scope>NUCLEOTIDE SEQUENCE [LARGE SCALE GENOMIC DNA]</scope>
    <source>
        <strain evidence="4 5">JA131</strain>
    </source>
</reference>
<organism evidence="4 5">
    <name type="scientific">Roseospira visakhapatnamensis</name>
    <dbReference type="NCBI Taxonomy" id="390880"/>
    <lineage>
        <taxon>Bacteria</taxon>
        <taxon>Pseudomonadati</taxon>
        <taxon>Pseudomonadota</taxon>
        <taxon>Alphaproteobacteria</taxon>
        <taxon>Rhodospirillales</taxon>
        <taxon>Rhodospirillaceae</taxon>
        <taxon>Roseospira</taxon>
    </lineage>
</organism>
<proteinExistence type="predicted"/>
<accession>A0A7W6RG19</accession>
<keyword evidence="1 2" id="KW-0597">Phosphoprotein</keyword>
<feature type="modified residue" description="4-aspartylphosphate" evidence="2">
    <location>
        <position position="61"/>
    </location>
</feature>
<evidence type="ECO:0000313" key="4">
    <source>
        <dbReference type="EMBL" id="MBB4267331.1"/>
    </source>
</evidence>
<dbReference type="PROSITE" id="PS50110">
    <property type="entry name" value="RESPONSE_REGULATORY"/>
    <property type="match status" value="1"/>
</dbReference>
<dbReference type="AlphaFoldDB" id="A0A7W6RG19"/>
<protein>
    <submittedName>
        <fullName evidence="4">CheY-like chemotaxis protein</fullName>
    </submittedName>
</protein>
<dbReference type="InterPro" id="IPR011006">
    <property type="entry name" value="CheY-like_superfamily"/>
</dbReference>
<name>A0A7W6RG19_9PROT</name>
<dbReference type="Pfam" id="PF00072">
    <property type="entry name" value="Response_reg"/>
    <property type="match status" value="1"/>
</dbReference>
<dbReference type="SUPFAM" id="SSF52172">
    <property type="entry name" value="CheY-like"/>
    <property type="match status" value="1"/>
</dbReference>